<sequence length="339" mass="39919">MKMRKGIVLQTVSERLQQITNNNFMSKDIYADLIEAEEELEEPKRLYNQKCILYNEIKEILLENNYGLDDEQFGMEENAEQPNIFKIVCDMMSRAECKNSLNISMKGKPTPQESLFGLTKDDFELEPRNKKIIHQNIQQQCIPLMEQHLKNKCIQFYQIWSPSNKESEGLVLAKANQLALTINKEKENLSEMKNHLKAKEDEYKELCFHFDQSLSSLVNELEEKVCSWKEKPQMSNIKITSDWIDTKCNYILAKLRFMKLHILSQTYNEETLPALEKVRYHLADEMRQTEKDLKKTKQAVFMYESIGDTFTQLLKQYAQLTTELDNKKWALSELNKDKS</sequence>
<organism evidence="2 3">
    <name type="scientific">Clytia hemisphaerica</name>
    <dbReference type="NCBI Taxonomy" id="252671"/>
    <lineage>
        <taxon>Eukaryota</taxon>
        <taxon>Metazoa</taxon>
        <taxon>Cnidaria</taxon>
        <taxon>Hydrozoa</taxon>
        <taxon>Hydroidolina</taxon>
        <taxon>Leptothecata</taxon>
        <taxon>Obeliida</taxon>
        <taxon>Clytiidae</taxon>
        <taxon>Clytia</taxon>
    </lineage>
</organism>
<dbReference type="Pfam" id="PF14735">
    <property type="entry name" value="HAUS4"/>
    <property type="match status" value="1"/>
</dbReference>
<evidence type="ECO:0008006" key="4">
    <source>
        <dbReference type="Google" id="ProtNLM"/>
    </source>
</evidence>
<dbReference type="GO" id="GO:0007098">
    <property type="term" value="P:centrosome cycle"/>
    <property type="evidence" value="ECO:0007669"/>
    <property type="project" value="TreeGrafter"/>
</dbReference>
<feature type="coiled-coil region" evidence="1">
    <location>
        <begin position="172"/>
        <end position="206"/>
    </location>
</feature>
<dbReference type="RefSeq" id="XP_066911848.1">
    <property type="nucleotide sequence ID" value="XM_067055747.1"/>
</dbReference>
<name>A0A7M5V8V2_9CNID</name>
<reference evidence="2" key="1">
    <citation type="submission" date="2021-01" db="UniProtKB">
        <authorList>
            <consortium name="EnsemblMetazoa"/>
        </authorList>
    </citation>
    <scope>IDENTIFICATION</scope>
</reference>
<dbReference type="GO" id="GO:0051225">
    <property type="term" value="P:spindle assembly"/>
    <property type="evidence" value="ECO:0007669"/>
    <property type="project" value="InterPro"/>
</dbReference>
<dbReference type="Proteomes" id="UP000594262">
    <property type="component" value="Unplaced"/>
</dbReference>
<dbReference type="PANTHER" id="PTHR16219">
    <property type="entry name" value="AUGMIN SUBUNIT 4 FAMILY MEMBER"/>
    <property type="match status" value="1"/>
</dbReference>
<dbReference type="AlphaFoldDB" id="A0A7M5V8V2"/>
<dbReference type="EnsemblMetazoa" id="CLYHEMT005736.1">
    <property type="protein sequence ID" value="CLYHEMP005736.1"/>
    <property type="gene ID" value="CLYHEMG005736"/>
</dbReference>
<evidence type="ECO:0000256" key="1">
    <source>
        <dbReference type="SAM" id="Coils"/>
    </source>
</evidence>
<dbReference type="GO" id="GO:0051011">
    <property type="term" value="F:microtubule minus-end binding"/>
    <property type="evidence" value="ECO:0007669"/>
    <property type="project" value="TreeGrafter"/>
</dbReference>
<accession>A0A7M5V8V2</accession>
<dbReference type="PANTHER" id="PTHR16219:SF1">
    <property type="entry name" value="HAUS AUGMIN-LIKE COMPLEX SUBUNIT 4"/>
    <property type="match status" value="1"/>
</dbReference>
<evidence type="ECO:0000313" key="3">
    <source>
        <dbReference type="Proteomes" id="UP000594262"/>
    </source>
</evidence>
<keyword evidence="1" id="KW-0175">Coiled coil</keyword>
<keyword evidence="3" id="KW-1185">Reference proteome</keyword>
<dbReference type="GO" id="GO:0070652">
    <property type="term" value="C:HAUS complex"/>
    <property type="evidence" value="ECO:0007669"/>
    <property type="project" value="InterPro"/>
</dbReference>
<protein>
    <recommendedName>
        <fullName evidence="4">HAUS augmin-like complex subunit 4</fullName>
    </recommendedName>
</protein>
<dbReference type="OrthoDB" id="661220at2759"/>
<proteinExistence type="predicted"/>
<evidence type="ECO:0000313" key="2">
    <source>
        <dbReference type="EnsemblMetazoa" id="CLYHEMP005736.1"/>
    </source>
</evidence>
<dbReference type="GeneID" id="136799067"/>
<dbReference type="InterPro" id="IPR029327">
    <property type="entry name" value="HAUS4"/>
</dbReference>